<keyword evidence="1" id="KW-0732">Signal</keyword>
<feature type="signal peptide" evidence="1">
    <location>
        <begin position="1"/>
        <end position="20"/>
    </location>
</feature>
<reference evidence="2" key="1">
    <citation type="submission" date="2019-09" db="EMBL/GenBank/DDBJ databases">
        <authorList>
            <consortium name="NARMS: The National Antimicrobial Resistance Monitoring System"/>
        </authorList>
    </citation>
    <scope>NUCLEOTIDE SEQUENCE</scope>
    <source>
        <strain evidence="2">CVM N19S0421</strain>
    </source>
</reference>
<comment type="caution">
    <text evidence="2">The sequence shown here is derived from an EMBL/GenBank/DDBJ whole genome shotgun (WGS) entry which is preliminary data.</text>
</comment>
<gene>
    <name evidence="2" type="ORF">F7L41_13270</name>
</gene>
<accession>A0A622CYR1</accession>
<dbReference type="AlphaFoldDB" id="A0A622CYR1"/>
<sequence>MKYNLLAVGLLMALPHLAIAKDGIASSFVNETKTAADGNGEINASIDIDCPVKSASGKIVVSNVSYDINKSVGAFVFKDSGETPAKITSIVTMSPDDNFMSDEVIGMSYIFKMPGGQFFVDILKKGKVRAGVNKNGESGIKWINCKIVKPS</sequence>
<evidence type="ECO:0000313" key="2">
    <source>
        <dbReference type="EMBL" id="ECY8988046.1"/>
    </source>
</evidence>
<proteinExistence type="predicted"/>
<organism evidence="2">
    <name type="scientific">Salmonella enterica</name>
    <name type="common">Salmonella choleraesuis</name>
    <dbReference type="NCBI Taxonomy" id="28901"/>
    <lineage>
        <taxon>Bacteria</taxon>
        <taxon>Pseudomonadati</taxon>
        <taxon>Pseudomonadota</taxon>
        <taxon>Gammaproteobacteria</taxon>
        <taxon>Enterobacterales</taxon>
        <taxon>Enterobacteriaceae</taxon>
        <taxon>Salmonella</taxon>
    </lineage>
</organism>
<name>A0A622CYR1_SALER</name>
<protein>
    <submittedName>
        <fullName evidence="2">Uncharacterized protein</fullName>
    </submittedName>
</protein>
<feature type="chain" id="PRO_5026099368" evidence="1">
    <location>
        <begin position="21"/>
        <end position="151"/>
    </location>
</feature>
<evidence type="ECO:0000256" key="1">
    <source>
        <dbReference type="SAM" id="SignalP"/>
    </source>
</evidence>
<dbReference type="EMBL" id="AALERK010000005">
    <property type="protein sequence ID" value="ECY8988046.1"/>
    <property type="molecule type" value="Genomic_DNA"/>
</dbReference>